<dbReference type="AlphaFoldDB" id="A0A3M8AKY1"/>
<accession>A0A3M8AKY1</accession>
<sequence length="125" mass="12920">MSIIRSTESRRIETPAAVMHTLASPTQGAAVNPIWKVEAAAGVAGPVHHIDAEQVWTLLEGTAVVTIDGERVALAAGDTAVVPAEAERQFTSGANGFTAVVTGPAGMSAYLPGRPHEKVAPPWTV</sequence>
<dbReference type="EMBL" id="RHHB01000002">
    <property type="protein sequence ID" value="RNB51851.1"/>
    <property type="molecule type" value="Genomic_DNA"/>
</dbReference>
<organism evidence="2 3">
    <name type="scientific">Agromyces tardus</name>
    <dbReference type="NCBI Taxonomy" id="2583849"/>
    <lineage>
        <taxon>Bacteria</taxon>
        <taxon>Bacillati</taxon>
        <taxon>Actinomycetota</taxon>
        <taxon>Actinomycetes</taxon>
        <taxon>Micrococcales</taxon>
        <taxon>Microbacteriaceae</taxon>
        <taxon>Agromyces</taxon>
    </lineage>
</organism>
<dbReference type="InterPro" id="IPR013096">
    <property type="entry name" value="Cupin_2"/>
</dbReference>
<dbReference type="Gene3D" id="2.60.120.10">
    <property type="entry name" value="Jelly Rolls"/>
    <property type="match status" value="1"/>
</dbReference>
<dbReference type="SUPFAM" id="SSF51182">
    <property type="entry name" value="RmlC-like cupins"/>
    <property type="match status" value="1"/>
</dbReference>
<comment type="caution">
    <text evidence="2">The sequence shown here is derived from an EMBL/GenBank/DDBJ whole genome shotgun (WGS) entry which is preliminary data.</text>
</comment>
<evidence type="ECO:0000259" key="1">
    <source>
        <dbReference type="Pfam" id="PF07883"/>
    </source>
</evidence>
<evidence type="ECO:0000313" key="3">
    <source>
        <dbReference type="Proteomes" id="UP000275048"/>
    </source>
</evidence>
<dbReference type="Pfam" id="PF07883">
    <property type="entry name" value="Cupin_2"/>
    <property type="match status" value="1"/>
</dbReference>
<reference evidence="2 3" key="1">
    <citation type="submission" date="2018-10" db="EMBL/GenBank/DDBJ databases">
        <title>Isolation, diversity and antibacterial activity of antinobacteria from the wheat rhizosphere soil.</title>
        <authorList>
            <person name="Sun T."/>
        </authorList>
    </citation>
    <scope>NUCLEOTIDE SEQUENCE [LARGE SCALE GENOMIC DNA]</scope>
    <source>
        <strain evidence="2 3">SJ-23</strain>
    </source>
</reference>
<keyword evidence="3" id="KW-1185">Reference proteome</keyword>
<name>A0A3M8AKY1_9MICO</name>
<dbReference type="RefSeq" id="WP_122935485.1">
    <property type="nucleotide sequence ID" value="NZ_JBHSNT010000044.1"/>
</dbReference>
<dbReference type="InterPro" id="IPR011051">
    <property type="entry name" value="RmlC_Cupin_sf"/>
</dbReference>
<dbReference type="InterPro" id="IPR014710">
    <property type="entry name" value="RmlC-like_jellyroll"/>
</dbReference>
<feature type="domain" description="Cupin type-2" evidence="1">
    <location>
        <begin position="38"/>
        <end position="91"/>
    </location>
</feature>
<gene>
    <name evidence="2" type="ORF">EDM22_02580</name>
</gene>
<proteinExistence type="predicted"/>
<dbReference type="Proteomes" id="UP000275048">
    <property type="component" value="Unassembled WGS sequence"/>
</dbReference>
<dbReference type="OrthoDB" id="122936at2"/>
<protein>
    <submittedName>
        <fullName evidence="2">Cupin domain-containing protein</fullName>
    </submittedName>
</protein>
<evidence type="ECO:0000313" key="2">
    <source>
        <dbReference type="EMBL" id="RNB51851.1"/>
    </source>
</evidence>